<dbReference type="OrthoDB" id="4423022at2759"/>
<feature type="chain" id="PRO_5016281816" evidence="1">
    <location>
        <begin position="21"/>
        <end position="119"/>
    </location>
</feature>
<reference evidence="2 3" key="1">
    <citation type="submission" date="2018-02" db="EMBL/GenBank/DDBJ databases">
        <title>The genomes of Aspergillus section Nigri reveals drivers in fungal speciation.</title>
        <authorList>
            <consortium name="DOE Joint Genome Institute"/>
            <person name="Vesth T.C."/>
            <person name="Nybo J."/>
            <person name="Theobald S."/>
            <person name="Brandl J."/>
            <person name="Frisvad J.C."/>
            <person name="Nielsen K.F."/>
            <person name="Lyhne E.K."/>
            <person name="Kogle M.E."/>
            <person name="Kuo A."/>
            <person name="Riley R."/>
            <person name="Clum A."/>
            <person name="Nolan M."/>
            <person name="Lipzen A."/>
            <person name="Salamov A."/>
            <person name="Henrissat B."/>
            <person name="Wiebenga A."/>
            <person name="De vries R.P."/>
            <person name="Grigoriev I.V."/>
            <person name="Mortensen U.H."/>
            <person name="Andersen M.R."/>
            <person name="Baker S.E."/>
        </authorList>
    </citation>
    <scope>NUCLEOTIDE SEQUENCE [LARGE SCALE GENOMIC DNA]</scope>
    <source>
        <strain evidence="2 3">CBS 707.79</strain>
    </source>
</reference>
<dbReference type="Proteomes" id="UP000247810">
    <property type="component" value="Unassembled WGS sequence"/>
</dbReference>
<accession>A0A319E0W6</accession>
<evidence type="ECO:0000313" key="3">
    <source>
        <dbReference type="Proteomes" id="UP000247810"/>
    </source>
</evidence>
<proteinExistence type="predicted"/>
<evidence type="ECO:0000313" key="2">
    <source>
        <dbReference type="EMBL" id="PYI00088.1"/>
    </source>
</evidence>
<name>A0A319E0W6_9EURO</name>
<sequence length="119" mass="12429">MPSLLTKATLLLTSLTLAAATPLVSYAGYYYENCTDPSITTANIARSACVNVENFPINSFTAYIFSGACDDSATSPVLSVYTASGCSADDLVESVEVTDEKTCFAIDDVTAVSLGVECV</sequence>
<evidence type="ECO:0000256" key="1">
    <source>
        <dbReference type="SAM" id="SignalP"/>
    </source>
</evidence>
<gene>
    <name evidence="2" type="ORF">BO71DRAFT_653</name>
</gene>
<dbReference type="AlphaFoldDB" id="A0A319E0W6"/>
<protein>
    <submittedName>
        <fullName evidence="2">Uncharacterized protein</fullName>
    </submittedName>
</protein>
<keyword evidence="3" id="KW-1185">Reference proteome</keyword>
<feature type="signal peptide" evidence="1">
    <location>
        <begin position="1"/>
        <end position="20"/>
    </location>
</feature>
<organism evidence="2 3">
    <name type="scientific">Aspergillus ellipticus CBS 707.79</name>
    <dbReference type="NCBI Taxonomy" id="1448320"/>
    <lineage>
        <taxon>Eukaryota</taxon>
        <taxon>Fungi</taxon>
        <taxon>Dikarya</taxon>
        <taxon>Ascomycota</taxon>
        <taxon>Pezizomycotina</taxon>
        <taxon>Eurotiomycetes</taxon>
        <taxon>Eurotiomycetidae</taxon>
        <taxon>Eurotiales</taxon>
        <taxon>Aspergillaceae</taxon>
        <taxon>Aspergillus</taxon>
        <taxon>Aspergillus subgen. Circumdati</taxon>
    </lineage>
</organism>
<dbReference type="EMBL" id="KZ825797">
    <property type="protein sequence ID" value="PYI00088.1"/>
    <property type="molecule type" value="Genomic_DNA"/>
</dbReference>
<dbReference type="VEuPathDB" id="FungiDB:BO71DRAFT_653"/>
<keyword evidence="1" id="KW-0732">Signal</keyword>